<evidence type="ECO:0000256" key="5">
    <source>
        <dbReference type="ARBA" id="ARBA00023146"/>
    </source>
</evidence>
<dbReference type="InterPro" id="IPR014729">
    <property type="entry name" value="Rossmann-like_a/b/a_fold"/>
</dbReference>
<dbReference type="Pfam" id="PF01921">
    <property type="entry name" value="tRNA-synt_1f"/>
    <property type="match status" value="1"/>
</dbReference>
<evidence type="ECO:0000256" key="2">
    <source>
        <dbReference type="ARBA" id="ARBA00022598"/>
    </source>
</evidence>
<keyword evidence="4" id="KW-0067">ATP-binding</keyword>
<reference evidence="6 7" key="1">
    <citation type="submission" date="2018-10" db="EMBL/GenBank/DDBJ databases">
        <title>Genomic Encyclopedia of Archaeal and Bacterial Type Strains, Phase II (KMG-II): from individual species to whole genera.</title>
        <authorList>
            <person name="Goeker M."/>
        </authorList>
    </citation>
    <scope>NUCLEOTIDE SEQUENCE [LARGE SCALE GENOMIC DNA]</scope>
    <source>
        <strain evidence="6 7">DSM 15149</strain>
    </source>
</reference>
<accession>A0ABX9SK07</accession>
<keyword evidence="5" id="KW-0030">Aminoacyl-tRNA synthetase</keyword>
<comment type="caution">
    <text evidence="6">The sequence shown here is derived from an EMBL/GenBank/DDBJ whole genome shotgun (WGS) entry which is preliminary data.</text>
</comment>
<dbReference type="Gene3D" id="3.40.50.620">
    <property type="entry name" value="HUPs"/>
    <property type="match status" value="2"/>
</dbReference>
<protein>
    <submittedName>
        <fullName evidence="6">Lysyl-tRNA synthetase class I</fullName>
    </submittedName>
</protein>
<evidence type="ECO:0000313" key="7">
    <source>
        <dbReference type="Proteomes" id="UP000280955"/>
    </source>
</evidence>
<dbReference type="RefSeq" id="WP_012776947.1">
    <property type="nucleotide sequence ID" value="NC_012962.1"/>
</dbReference>
<proteinExistence type="predicted"/>
<keyword evidence="1" id="KW-0963">Cytoplasm</keyword>
<keyword evidence="3" id="KW-0547">Nucleotide-binding</keyword>
<evidence type="ECO:0000256" key="4">
    <source>
        <dbReference type="ARBA" id="ARBA00022840"/>
    </source>
</evidence>
<name>A0ABX9SK07_9GAMM</name>
<sequence length="533" mass="61234">MKWYVKEAFEINQAVPSGESINIEAGFGPTGLPHIGTLCEILRANLIKTELEKAGRTVNFYLVSDDLDPFRKIPLNVLNPEKLTPYLGKSVSQVPDPFGNFQSFSEMAEYQLMKLAAEYEIDCKLVRNSLAYQNGDYNDEIKLFLQNFSAINQICKESTGPLRQRTYSIIMPISEKTGTVLEHIVVTGVNPESGEITYYIPGDEVVNKPGYEYGVEIRELYKNEVLDQEQTISVLNGKSKLQWKADWGMRLLSRNIHFEMHGEDLLASASVASKIAGVLNKPGPRFYKYGLFLDASGKKISKSKGNGFSLDDVHNLLTRDAIRIYLSKEPQKSYKFYIEQAPRLNDQVNIEKHDRKRLSFSKMVRILRASKPASRLAAENFLNLYKKQEESISVQELEISYNYYERTRDGKNEGLRNIKEEKYFSAISHSISSGEISSKDQLFQLITKIYEEYFPDNELSQVWSLLYRGLFGDIEGPRIKTWLYLNCMKHILAHFENPYKSHDKNIVTSKNNIYPMDFKMHRDGQGANPREHR</sequence>
<gene>
    <name evidence="6" type="ORF">BDD30_2638</name>
</gene>
<keyword evidence="7" id="KW-1185">Reference proteome</keyword>
<dbReference type="SUPFAM" id="SSF52374">
    <property type="entry name" value="Nucleotidylyl transferase"/>
    <property type="match status" value="1"/>
</dbReference>
<organism evidence="6 7">
    <name type="scientific">Photorhabdus asymbiotica</name>
    <dbReference type="NCBI Taxonomy" id="291112"/>
    <lineage>
        <taxon>Bacteria</taxon>
        <taxon>Pseudomonadati</taxon>
        <taxon>Pseudomonadota</taxon>
        <taxon>Gammaproteobacteria</taxon>
        <taxon>Enterobacterales</taxon>
        <taxon>Morganellaceae</taxon>
        <taxon>Photorhabdus</taxon>
    </lineage>
</organism>
<keyword evidence="2" id="KW-0436">Ligase</keyword>
<dbReference type="InterPro" id="IPR002904">
    <property type="entry name" value="Lys-tRNA-ligase"/>
</dbReference>
<evidence type="ECO:0000256" key="3">
    <source>
        <dbReference type="ARBA" id="ARBA00022741"/>
    </source>
</evidence>
<dbReference type="PANTHER" id="PTHR37940">
    <property type="entry name" value="LYSINE--TRNA LIGASE"/>
    <property type="match status" value="1"/>
</dbReference>
<dbReference type="InterPro" id="IPR001412">
    <property type="entry name" value="aa-tRNA-synth_I_CS"/>
</dbReference>
<dbReference type="Proteomes" id="UP000280955">
    <property type="component" value="Unassembled WGS sequence"/>
</dbReference>
<evidence type="ECO:0000313" key="6">
    <source>
        <dbReference type="EMBL" id="RKS57824.1"/>
    </source>
</evidence>
<evidence type="ECO:0000256" key="1">
    <source>
        <dbReference type="ARBA" id="ARBA00022490"/>
    </source>
</evidence>
<dbReference type="PROSITE" id="PS00178">
    <property type="entry name" value="AA_TRNA_LIGASE_I"/>
    <property type="match status" value="1"/>
</dbReference>
<dbReference type="PANTHER" id="PTHR37940:SF1">
    <property type="entry name" value="LYSINE--TRNA LIGASE"/>
    <property type="match status" value="1"/>
</dbReference>
<dbReference type="EMBL" id="RBLJ01000003">
    <property type="protein sequence ID" value="RKS57824.1"/>
    <property type="molecule type" value="Genomic_DNA"/>
</dbReference>